<dbReference type="InParanoid" id="A0A163JG26"/>
<evidence type="ECO:0000256" key="8">
    <source>
        <dbReference type="SAM" id="MobiDB-lite"/>
    </source>
</evidence>
<evidence type="ECO:0000313" key="10">
    <source>
        <dbReference type="EMBL" id="SAL99104.1"/>
    </source>
</evidence>
<feature type="compositionally biased region" description="Basic and acidic residues" evidence="8">
    <location>
        <begin position="76"/>
        <end position="86"/>
    </location>
</feature>
<gene>
    <name evidence="10" type="primary">ABSGL_04685.1 scaffold 5764</name>
</gene>
<keyword evidence="11" id="KW-1185">Reference proteome</keyword>
<dbReference type="PANTHER" id="PTHR24346">
    <property type="entry name" value="MAP/MICROTUBULE AFFINITY-REGULATING KINASE"/>
    <property type="match status" value="1"/>
</dbReference>
<keyword evidence="6" id="KW-0067">ATP-binding</keyword>
<dbReference type="PROSITE" id="PS50011">
    <property type="entry name" value="PROTEIN_KINASE_DOM"/>
    <property type="match status" value="1"/>
</dbReference>
<dbReference type="PANTHER" id="PTHR24346:SF82">
    <property type="entry name" value="KP78A-RELATED"/>
    <property type="match status" value="1"/>
</dbReference>
<dbReference type="GO" id="GO:0005737">
    <property type="term" value="C:cytoplasm"/>
    <property type="evidence" value="ECO:0007669"/>
    <property type="project" value="TreeGrafter"/>
</dbReference>
<dbReference type="FunFam" id="1.10.510.10:FF:000002">
    <property type="entry name" value="Non-specific serine/threonine protein kinase"/>
    <property type="match status" value="1"/>
</dbReference>
<reference evidence="10" key="1">
    <citation type="submission" date="2016-04" db="EMBL/GenBank/DDBJ databases">
        <authorList>
            <person name="Evans L.H."/>
            <person name="Alamgir A."/>
            <person name="Owens N."/>
            <person name="Weber N.D."/>
            <person name="Virtaneva K."/>
            <person name="Barbian K."/>
            <person name="Babar A."/>
            <person name="Rosenke K."/>
        </authorList>
    </citation>
    <scope>NUCLEOTIDE SEQUENCE [LARGE SCALE GENOMIC DNA]</scope>
    <source>
        <strain evidence="10">CBS 101.48</strain>
    </source>
</reference>
<dbReference type="GO" id="GO:0004674">
    <property type="term" value="F:protein serine/threonine kinase activity"/>
    <property type="evidence" value="ECO:0007669"/>
    <property type="project" value="UniProtKB-KW"/>
</dbReference>
<dbReference type="Gene3D" id="1.10.510.10">
    <property type="entry name" value="Transferase(Phosphotransferase) domain 1"/>
    <property type="match status" value="1"/>
</dbReference>
<dbReference type="GO" id="GO:0000226">
    <property type="term" value="P:microtubule cytoskeleton organization"/>
    <property type="evidence" value="ECO:0007669"/>
    <property type="project" value="TreeGrafter"/>
</dbReference>
<evidence type="ECO:0000313" key="11">
    <source>
        <dbReference type="Proteomes" id="UP000078561"/>
    </source>
</evidence>
<protein>
    <recommendedName>
        <fullName evidence="9">Protein kinase domain-containing protein</fullName>
    </recommendedName>
</protein>
<dbReference type="AlphaFoldDB" id="A0A163JG26"/>
<dbReference type="OrthoDB" id="193931at2759"/>
<accession>A0A163JG26</accession>
<dbReference type="SMART" id="SM00220">
    <property type="entry name" value="S_TKc"/>
    <property type="match status" value="1"/>
</dbReference>
<proteinExistence type="inferred from homology"/>
<dbReference type="InterPro" id="IPR000719">
    <property type="entry name" value="Prot_kinase_dom"/>
</dbReference>
<dbReference type="PROSITE" id="PS00108">
    <property type="entry name" value="PROTEIN_KINASE_ST"/>
    <property type="match status" value="1"/>
</dbReference>
<dbReference type="SUPFAM" id="SSF56112">
    <property type="entry name" value="Protein kinase-like (PK-like)"/>
    <property type="match status" value="1"/>
</dbReference>
<evidence type="ECO:0000256" key="7">
    <source>
        <dbReference type="ARBA" id="ARBA00038181"/>
    </source>
</evidence>
<dbReference type="GO" id="GO:0005524">
    <property type="term" value="F:ATP binding"/>
    <property type="evidence" value="ECO:0007669"/>
    <property type="project" value="UniProtKB-KW"/>
</dbReference>
<dbReference type="EMBL" id="LT552482">
    <property type="protein sequence ID" value="SAL99104.1"/>
    <property type="molecule type" value="Genomic_DNA"/>
</dbReference>
<dbReference type="Proteomes" id="UP000078561">
    <property type="component" value="Unassembled WGS sequence"/>
</dbReference>
<keyword evidence="2" id="KW-0723">Serine/threonine-protein kinase</keyword>
<evidence type="ECO:0000256" key="5">
    <source>
        <dbReference type="ARBA" id="ARBA00022777"/>
    </source>
</evidence>
<dbReference type="GO" id="GO:0035556">
    <property type="term" value="P:intracellular signal transduction"/>
    <property type="evidence" value="ECO:0007669"/>
    <property type="project" value="TreeGrafter"/>
</dbReference>
<dbReference type="STRING" id="4829.A0A163JG26"/>
<evidence type="ECO:0000256" key="4">
    <source>
        <dbReference type="ARBA" id="ARBA00022741"/>
    </source>
</evidence>
<comment type="similarity">
    <text evidence="7">Belongs to the protein kinase superfamily. CAMK Ser/Thr protein kinase family. Smok subfamily.</text>
</comment>
<feature type="compositionally biased region" description="Basic residues" evidence="8">
    <location>
        <begin position="374"/>
        <end position="385"/>
    </location>
</feature>
<dbReference type="InterPro" id="IPR011009">
    <property type="entry name" value="Kinase-like_dom_sf"/>
</dbReference>
<feature type="domain" description="Protein kinase" evidence="9">
    <location>
        <begin position="36"/>
        <end position="295"/>
    </location>
</feature>
<keyword evidence="4" id="KW-0547">Nucleotide-binding</keyword>
<comment type="similarity">
    <text evidence="1">Belongs to the protein kinase superfamily. CAMK Ser/Thr protein kinase family. NIM1 subfamily.</text>
</comment>
<keyword evidence="3" id="KW-0808">Transferase</keyword>
<evidence type="ECO:0000256" key="1">
    <source>
        <dbReference type="ARBA" id="ARBA00010791"/>
    </source>
</evidence>
<evidence type="ECO:0000259" key="9">
    <source>
        <dbReference type="PROSITE" id="PS50011"/>
    </source>
</evidence>
<dbReference type="InterPro" id="IPR008271">
    <property type="entry name" value="Ser/Thr_kinase_AS"/>
</dbReference>
<evidence type="ECO:0000256" key="6">
    <source>
        <dbReference type="ARBA" id="ARBA00022840"/>
    </source>
</evidence>
<evidence type="ECO:0000256" key="3">
    <source>
        <dbReference type="ARBA" id="ARBA00022679"/>
    </source>
</evidence>
<feature type="region of interest" description="Disordered" evidence="8">
    <location>
        <begin position="353"/>
        <end position="391"/>
    </location>
</feature>
<dbReference type="Pfam" id="PF00069">
    <property type="entry name" value="Pkinase"/>
    <property type="match status" value="1"/>
</dbReference>
<name>A0A163JG26_ABSGL</name>
<feature type="region of interest" description="Disordered" evidence="8">
    <location>
        <begin position="67"/>
        <end position="86"/>
    </location>
</feature>
<keyword evidence="5" id="KW-0418">Kinase</keyword>
<sequence length="572" mass="65165">MSLAQGVCTMPPDALNHHETPFTHHQQPLKHVNDYIIHHKSLGEGSMGCVKLAERFTDSQKIIARNDLSTPWSPGDPKDTPSEREQRTRREMTIMHLLQHPNICRLEDWACENNEYYLFLEYVDGGQLLDYIIRHGKLKEKQARKFARQIVSALDYCHRNAIVHRDLKIENILITRDENIKIIDFGLSNFYSSKSLLNTFCGSLYFAAPELLRARDYTGPEVDVWSFGVVLFVLVSGRVPFDDTSLPVLHQKIKAGVVEYPDHLTKECVDLLSNILQVDPKKRKTLAFIQDHPWMNRGYQSAISSHLLHRPPLTTLDKDIIQRMHEYGFGTTDDIHDRLHTTLSSHEYQCRRDTALTTTPSPPTTPTTPTAPTKHGRSSSLRWRRTKDDGPLPLHTVDDPLVSVYFLVKERKALGTARQDELYNDLSVASPVARSSSTFSNRSRWHTTLARSKTDRILHQKTATPALPPSPLIYTAATDDRTSLLQRSKSAAKRLGTLFQQNDQAAPLSRSQSMREHIRRIPSFRLRKEAPLEQSPMEQHLGNFGGHCTFERTLFLSSLPWTLPLALLGNSP</sequence>
<evidence type="ECO:0000256" key="2">
    <source>
        <dbReference type="ARBA" id="ARBA00022527"/>
    </source>
</evidence>
<organism evidence="10">
    <name type="scientific">Absidia glauca</name>
    <name type="common">Pin mould</name>
    <dbReference type="NCBI Taxonomy" id="4829"/>
    <lineage>
        <taxon>Eukaryota</taxon>
        <taxon>Fungi</taxon>
        <taxon>Fungi incertae sedis</taxon>
        <taxon>Mucoromycota</taxon>
        <taxon>Mucoromycotina</taxon>
        <taxon>Mucoromycetes</taxon>
        <taxon>Mucorales</taxon>
        <taxon>Cunninghamellaceae</taxon>
        <taxon>Absidia</taxon>
    </lineage>
</organism>